<dbReference type="CDD" id="cd21677">
    <property type="entry name" value="SMP_SYT"/>
    <property type="match status" value="1"/>
</dbReference>
<dbReference type="PANTHER" id="PTHR10774">
    <property type="entry name" value="EXTENDED SYNAPTOTAGMIN-RELATED"/>
    <property type="match status" value="1"/>
</dbReference>
<feature type="domain" description="C2" evidence="14">
    <location>
        <begin position="240"/>
        <end position="363"/>
    </location>
</feature>
<reference evidence="17" key="1">
    <citation type="submission" date="2016-06" db="EMBL/GenBank/DDBJ databases">
        <title>Parallel loss of symbiosis genes in relatives of nitrogen-fixing non-legume Parasponia.</title>
        <authorList>
            <person name="Van Velzen R."/>
            <person name="Holmer R."/>
            <person name="Bu F."/>
            <person name="Rutten L."/>
            <person name="Van Zeijl A."/>
            <person name="Liu W."/>
            <person name="Santuari L."/>
            <person name="Cao Q."/>
            <person name="Sharma T."/>
            <person name="Shen D."/>
            <person name="Roswanjaya Y."/>
            <person name="Wardhani T."/>
            <person name="Kalhor M.S."/>
            <person name="Jansen J."/>
            <person name="Van den Hoogen J."/>
            <person name="Gungor B."/>
            <person name="Hartog M."/>
            <person name="Hontelez J."/>
            <person name="Verver J."/>
            <person name="Yang W.-C."/>
            <person name="Schijlen E."/>
            <person name="Repin R."/>
            <person name="Schilthuizen M."/>
            <person name="Schranz E."/>
            <person name="Heidstra R."/>
            <person name="Miyata K."/>
            <person name="Fedorova E."/>
            <person name="Kohlen W."/>
            <person name="Bisseling T."/>
            <person name="Smit S."/>
            <person name="Geurts R."/>
        </authorList>
    </citation>
    <scope>NUCLEOTIDE SEQUENCE [LARGE SCALE GENOMIC DNA]</scope>
    <source>
        <strain evidence="17">cv. WU1-14</strain>
    </source>
</reference>
<evidence type="ECO:0000256" key="2">
    <source>
        <dbReference type="ARBA" id="ARBA00004167"/>
    </source>
</evidence>
<evidence type="ECO:0000313" key="17">
    <source>
        <dbReference type="Proteomes" id="UP000237105"/>
    </source>
</evidence>
<accession>A0A2P5BN08</accession>
<evidence type="ECO:0000256" key="12">
    <source>
        <dbReference type="ARBA" id="ARBA00023136"/>
    </source>
</evidence>
<dbReference type="EMBL" id="JXTB01000249">
    <property type="protein sequence ID" value="PON50185.1"/>
    <property type="molecule type" value="Genomic_DNA"/>
</dbReference>
<keyword evidence="9 13" id="KW-1133">Transmembrane helix</keyword>
<evidence type="ECO:0000256" key="8">
    <source>
        <dbReference type="ARBA" id="ARBA00022837"/>
    </source>
</evidence>
<evidence type="ECO:0000256" key="13">
    <source>
        <dbReference type="SAM" id="Phobius"/>
    </source>
</evidence>
<proteinExistence type="inferred from homology"/>
<comment type="caution">
    <text evidence="16">The sequence shown here is derived from an EMBL/GenBank/DDBJ whole genome shotgun (WGS) entry which is preliminary data.</text>
</comment>
<evidence type="ECO:0000313" key="16">
    <source>
        <dbReference type="EMBL" id="PON50185.1"/>
    </source>
</evidence>
<evidence type="ECO:0000256" key="10">
    <source>
        <dbReference type="ARBA" id="ARBA00023055"/>
    </source>
</evidence>
<keyword evidence="17" id="KW-1185">Reference proteome</keyword>
<dbReference type="CDD" id="cd00030">
    <property type="entry name" value="C2"/>
    <property type="match status" value="2"/>
</dbReference>
<dbReference type="SMART" id="SM00239">
    <property type="entry name" value="C2"/>
    <property type="match status" value="2"/>
</dbReference>
<evidence type="ECO:0000259" key="14">
    <source>
        <dbReference type="PROSITE" id="PS50004"/>
    </source>
</evidence>
<dbReference type="Proteomes" id="UP000237105">
    <property type="component" value="Unassembled WGS sequence"/>
</dbReference>
<evidence type="ECO:0000256" key="5">
    <source>
        <dbReference type="ARBA" id="ARBA00022692"/>
    </source>
</evidence>
<dbReference type="PANTHER" id="PTHR10774:SF62">
    <property type="entry name" value="SYNAPTOTAGMIN-3"/>
    <property type="match status" value="1"/>
</dbReference>
<comment type="similarity">
    <text evidence="3">Belongs to the synaptotagmin family.</text>
</comment>
<evidence type="ECO:0000256" key="11">
    <source>
        <dbReference type="ARBA" id="ARBA00023121"/>
    </source>
</evidence>
<protein>
    <submittedName>
        <fullName evidence="16">Synaptotagmin-like mitochondrial-lipid-binding domain containing protein</fullName>
    </submittedName>
</protein>
<evidence type="ECO:0000256" key="4">
    <source>
        <dbReference type="ARBA" id="ARBA00022448"/>
    </source>
</evidence>
<dbReference type="OrthoDB" id="67700at2759"/>
<keyword evidence="7" id="KW-0677">Repeat</keyword>
<feature type="transmembrane region" description="Helical" evidence="13">
    <location>
        <begin position="6"/>
        <end position="30"/>
    </location>
</feature>
<dbReference type="Pfam" id="PF00168">
    <property type="entry name" value="C2"/>
    <property type="match status" value="2"/>
</dbReference>
<dbReference type="Pfam" id="PF17047">
    <property type="entry name" value="SMP_LBD"/>
    <property type="match status" value="1"/>
</dbReference>
<dbReference type="Gene3D" id="2.60.40.150">
    <property type="entry name" value="C2 domain"/>
    <property type="match status" value="2"/>
</dbReference>
<comment type="subcellular location">
    <subcellularLocation>
        <location evidence="2">Membrane</location>
        <topology evidence="2">Single-pass membrane protein</topology>
    </subcellularLocation>
</comment>
<dbReference type="InterPro" id="IPR031468">
    <property type="entry name" value="SMP_LBD"/>
</dbReference>
<comment type="cofactor">
    <cofactor evidence="1">
        <name>Ca(2+)</name>
        <dbReference type="ChEBI" id="CHEBI:29108"/>
    </cofactor>
</comment>
<keyword evidence="5 13" id="KW-0812">Transmembrane</keyword>
<organism evidence="16 17">
    <name type="scientific">Parasponia andersonii</name>
    <name type="common">Sponia andersonii</name>
    <dbReference type="NCBI Taxonomy" id="3476"/>
    <lineage>
        <taxon>Eukaryota</taxon>
        <taxon>Viridiplantae</taxon>
        <taxon>Streptophyta</taxon>
        <taxon>Embryophyta</taxon>
        <taxon>Tracheophyta</taxon>
        <taxon>Spermatophyta</taxon>
        <taxon>Magnoliopsida</taxon>
        <taxon>eudicotyledons</taxon>
        <taxon>Gunneridae</taxon>
        <taxon>Pentapetalae</taxon>
        <taxon>rosids</taxon>
        <taxon>fabids</taxon>
        <taxon>Rosales</taxon>
        <taxon>Cannabaceae</taxon>
        <taxon>Parasponia</taxon>
    </lineage>
</organism>
<dbReference type="STRING" id="3476.A0A2P5BN08"/>
<dbReference type="GO" id="GO:0016020">
    <property type="term" value="C:membrane"/>
    <property type="evidence" value="ECO:0007669"/>
    <property type="project" value="UniProtKB-SubCell"/>
</dbReference>
<dbReference type="FunFam" id="2.60.40.150:FF:000066">
    <property type="entry name" value="Extended synaptotagmin-2"/>
    <property type="match status" value="1"/>
</dbReference>
<dbReference type="InterPro" id="IPR039010">
    <property type="entry name" value="Synaptotagmin_SMP"/>
</dbReference>
<evidence type="ECO:0000256" key="6">
    <source>
        <dbReference type="ARBA" id="ARBA00022723"/>
    </source>
</evidence>
<feature type="domain" description="SMP-LTD" evidence="15">
    <location>
        <begin position="67"/>
        <end position="249"/>
    </location>
</feature>
<dbReference type="SUPFAM" id="SSF49562">
    <property type="entry name" value="C2 domain (Calcium/lipid-binding domain, CaLB)"/>
    <property type="match status" value="2"/>
</dbReference>
<dbReference type="InterPro" id="IPR000008">
    <property type="entry name" value="C2_dom"/>
</dbReference>
<evidence type="ECO:0000256" key="7">
    <source>
        <dbReference type="ARBA" id="ARBA00022737"/>
    </source>
</evidence>
<name>A0A2P5BN08_PARAD</name>
<dbReference type="GO" id="GO:0006869">
    <property type="term" value="P:lipid transport"/>
    <property type="evidence" value="ECO:0007669"/>
    <property type="project" value="UniProtKB-KW"/>
</dbReference>
<feature type="domain" description="C2" evidence="14">
    <location>
        <begin position="410"/>
        <end position="528"/>
    </location>
</feature>
<dbReference type="PROSITE" id="PS51847">
    <property type="entry name" value="SMP"/>
    <property type="match status" value="1"/>
</dbReference>
<dbReference type="PRINTS" id="PR00360">
    <property type="entry name" value="C2DOMAIN"/>
</dbReference>
<dbReference type="PROSITE" id="PS50004">
    <property type="entry name" value="C2"/>
    <property type="match status" value="2"/>
</dbReference>
<dbReference type="InterPro" id="IPR035892">
    <property type="entry name" value="C2_domain_sf"/>
</dbReference>
<evidence type="ECO:0000259" key="15">
    <source>
        <dbReference type="PROSITE" id="PS51847"/>
    </source>
</evidence>
<keyword evidence="11" id="KW-0446">Lipid-binding</keyword>
<gene>
    <name evidence="16" type="ORF">PanWU01x14_224980</name>
</gene>
<sequence length="547" mass="62238">MGFLSSLLGIIGFGIGLPLGLILGFFFFIYSKPRKVQDPNVRPLYELDTRALQDLLPEIPLWVKNPDYDRVDWLNKVISEMWPYLAKAIPGMIRSTAQPIFEEYIGKFLIETIEFDNLSLGNLPPLVYGLKVYETNEKELVMETPVRWAGNPSISLLIKLLSLKITVRLVDLQIFSTARITLKPLVPSFPCFSNIVVSLMEKPHVDFGLEILGGDIMSIPGLYRFVQETIQRQVASLYLWPQTLEIPILDPSTAAIKKPVGILHVNVVRAHKLLKKDLLGASDPYVKLSLTGENLPAKKTTIKKKTLYPEWNENFKLIVKEPESQVLRLQVYDWDKVGGHDRLGVQTIPLKLLTPYETKEFKLDLLKDTNLSDSREKKKRGQIEVELTFVPFKENSIKYNSGPLDAYGRKESGIDRASDDDGAFGGAGLLSVLVQSAEDVEGQSHNNPYALVFFRGERKKTKTVKRTRNPLWNEEFQFMLEEPPLNEKIHFEVLSKRGLISFMSKESLGHIEINLRDVVDNGRINEKYHLINSKNGIIHVEIRWTTA</sequence>
<dbReference type="InterPro" id="IPR045050">
    <property type="entry name" value="Synaptotagmin_plant"/>
</dbReference>
<keyword evidence="12 13" id="KW-0472">Membrane</keyword>
<keyword evidence="4" id="KW-0813">Transport</keyword>
<dbReference type="AlphaFoldDB" id="A0A2P5BN08"/>
<evidence type="ECO:0000256" key="1">
    <source>
        <dbReference type="ARBA" id="ARBA00001913"/>
    </source>
</evidence>
<keyword evidence="6" id="KW-0479">Metal-binding</keyword>
<keyword evidence="8" id="KW-0106">Calcium</keyword>
<dbReference type="GO" id="GO:0008289">
    <property type="term" value="F:lipid binding"/>
    <property type="evidence" value="ECO:0007669"/>
    <property type="project" value="UniProtKB-KW"/>
</dbReference>
<dbReference type="GO" id="GO:0046872">
    <property type="term" value="F:metal ion binding"/>
    <property type="evidence" value="ECO:0007669"/>
    <property type="project" value="UniProtKB-KW"/>
</dbReference>
<dbReference type="GO" id="GO:0005783">
    <property type="term" value="C:endoplasmic reticulum"/>
    <property type="evidence" value="ECO:0007669"/>
    <property type="project" value="TreeGrafter"/>
</dbReference>
<keyword evidence="10" id="KW-0445">Lipid transport</keyword>
<dbReference type="FunFam" id="2.60.40.150:FF:000102">
    <property type="entry name" value="Synaptotagmin-2 isoform A"/>
    <property type="match status" value="1"/>
</dbReference>
<evidence type="ECO:0000256" key="9">
    <source>
        <dbReference type="ARBA" id="ARBA00022989"/>
    </source>
</evidence>
<evidence type="ECO:0000256" key="3">
    <source>
        <dbReference type="ARBA" id="ARBA00006996"/>
    </source>
</evidence>